<reference evidence="2" key="1">
    <citation type="submission" date="2021-01" db="EMBL/GenBank/DDBJ databases">
        <title>Whole genome shotgun sequence of Rugosimonospora africana NBRC 104875.</title>
        <authorList>
            <person name="Komaki H."/>
            <person name="Tamura T."/>
        </authorList>
    </citation>
    <scope>NUCLEOTIDE SEQUENCE</scope>
    <source>
        <strain evidence="2">NBRC 104875</strain>
    </source>
</reference>
<evidence type="ECO:0000259" key="1">
    <source>
        <dbReference type="Pfam" id="PF16321"/>
    </source>
</evidence>
<comment type="caution">
    <text evidence="2">The sequence shown here is derived from an EMBL/GenBank/DDBJ whole genome shotgun (WGS) entry which is preliminary data.</text>
</comment>
<accession>A0A8J3R386</accession>
<dbReference type="Pfam" id="PF16321">
    <property type="entry name" value="Ribosom_S30AE_C"/>
    <property type="match status" value="1"/>
</dbReference>
<dbReference type="Gene3D" id="3.30.505.50">
    <property type="entry name" value="Sigma 54 modulation/S30EA ribosomal protein, C-terminal domain"/>
    <property type="match status" value="1"/>
</dbReference>
<dbReference type="RefSeq" id="WP_203924847.1">
    <property type="nucleotide sequence ID" value="NZ_BONZ01000133.1"/>
</dbReference>
<gene>
    <name evidence="2" type="ORF">Raf01_96380</name>
</gene>
<dbReference type="AlphaFoldDB" id="A0A8J3R386"/>
<feature type="domain" description="Sigma 54 modulation/S30EA ribosomal protein C-terminal" evidence="1">
    <location>
        <begin position="140"/>
        <end position="191"/>
    </location>
</feature>
<evidence type="ECO:0000313" key="3">
    <source>
        <dbReference type="Proteomes" id="UP000642748"/>
    </source>
</evidence>
<dbReference type="EMBL" id="BONZ01000133">
    <property type="protein sequence ID" value="GIH21466.1"/>
    <property type="molecule type" value="Genomic_DNA"/>
</dbReference>
<keyword evidence="3" id="KW-1185">Reference proteome</keyword>
<protein>
    <recommendedName>
        <fullName evidence="1">Sigma 54 modulation/S30EA ribosomal protein C-terminal domain-containing protein</fullName>
    </recommendedName>
</protein>
<evidence type="ECO:0000313" key="2">
    <source>
        <dbReference type="EMBL" id="GIH21466.1"/>
    </source>
</evidence>
<sequence length="227" mass="24567">MAEAANSERRPSLLFGSHLLQGVRIQVRGDLDPDAYGFADTAVALLARAAHRPVRSARVRLTHLPGPTAGRVVAQAVLSLAGRLLRAQTSATLAGHAAYTLSERLADQIARAGQGWPPRPWPPPATASEPVELPQRSCLIVRRKTHPLACCPPRDAATHMDAMDYNIHLFIDADTGQDAAIYRVGPTGYRLARQHTLAPPADLGNLPLTLSARRTPHACRPTRPSRY</sequence>
<dbReference type="InterPro" id="IPR038416">
    <property type="entry name" value="Ribosom_S30AE_C_sf"/>
</dbReference>
<proteinExistence type="predicted"/>
<organism evidence="2 3">
    <name type="scientific">Rugosimonospora africana</name>
    <dbReference type="NCBI Taxonomy" id="556532"/>
    <lineage>
        <taxon>Bacteria</taxon>
        <taxon>Bacillati</taxon>
        <taxon>Actinomycetota</taxon>
        <taxon>Actinomycetes</taxon>
        <taxon>Micromonosporales</taxon>
        <taxon>Micromonosporaceae</taxon>
        <taxon>Rugosimonospora</taxon>
    </lineage>
</organism>
<name>A0A8J3R386_9ACTN</name>
<dbReference type="Proteomes" id="UP000642748">
    <property type="component" value="Unassembled WGS sequence"/>
</dbReference>
<dbReference type="InterPro" id="IPR032528">
    <property type="entry name" value="Ribosom_S30AE_C"/>
</dbReference>